<dbReference type="Proteomes" id="UP001066276">
    <property type="component" value="Chromosome 10"/>
</dbReference>
<comment type="caution">
    <text evidence="2">The sequence shown here is derived from an EMBL/GenBank/DDBJ whole genome shotgun (WGS) entry which is preliminary data.</text>
</comment>
<evidence type="ECO:0000256" key="1">
    <source>
        <dbReference type="SAM" id="MobiDB-lite"/>
    </source>
</evidence>
<sequence length="79" mass="8687">MVRNRGHRDSCPEPGGTGLDELNGAEDNMQLAVHTATILQAIKDTTLSLESQIAAVVNEVGILRDDQWKLTDRVKQSEE</sequence>
<evidence type="ECO:0000313" key="2">
    <source>
        <dbReference type="EMBL" id="KAJ1100295.1"/>
    </source>
</evidence>
<protein>
    <submittedName>
        <fullName evidence="2">Uncharacterized protein</fullName>
    </submittedName>
</protein>
<proteinExistence type="predicted"/>
<keyword evidence="3" id="KW-1185">Reference proteome</keyword>
<reference evidence="2" key="1">
    <citation type="journal article" date="2022" name="bioRxiv">
        <title>Sequencing and chromosome-scale assembly of the giantPleurodeles waltlgenome.</title>
        <authorList>
            <person name="Brown T."/>
            <person name="Elewa A."/>
            <person name="Iarovenko S."/>
            <person name="Subramanian E."/>
            <person name="Araus A.J."/>
            <person name="Petzold A."/>
            <person name="Susuki M."/>
            <person name="Suzuki K.-i.T."/>
            <person name="Hayashi T."/>
            <person name="Toyoda A."/>
            <person name="Oliveira C."/>
            <person name="Osipova E."/>
            <person name="Leigh N.D."/>
            <person name="Simon A."/>
            <person name="Yun M.H."/>
        </authorList>
    </citation>
    <scope>NUCLEOTIDE SEQUENCE</scope>
    <source>
        <strain evidence="2">20211129_DDA</strain>
        <tissue evidence="2">Liver</tissue>
    </source>
</reference>
<dbReference type="EMBL" id="JANPWB010000014">
    <property type="protein sequence ID" value="KAJ1100295.1"/>
    <property type="molecule type" value="Genomic_DNA"/>
</dbReference>
<evidence type="ECO:0000313" key="3">
    <source>
        <dbReference type="Proteomes" id="UP001066276"/>
    </source>
</evidence>
<feature type="region of interest" description="Disordered" evidence="1">
    <location>
        <begin position="1"/>
        <end position="23"/>
    </location>
</feature>
<name>A0AAV7MJ86_PLEWA</name>
<dbReference type="AlphaFoldDB" id="A0AAV7MJ86"/>
<gene>
    <name evidence="2" type="ORF">NDU88_005381</name>
</gene>
<accession>A0AAV7MJ86</accession>
<organism evidence="2 3">
    <name type="scientific">Pleurodeles waltl</name>
    <name type="common">Iberian ribbed newt</name>
    <dbReference type="NCBI Taxonomy" id="8319"/>
    <lineage>
        <taxon>Eukaryota</taxon>
        <taxon>Metazoa</taxon>
        <taxon>Chordata</taxon>
        <taxon>Craniata</taxon>
        <taxon>Vertebrata</taxon>
        <taxon>Euteleostomi</taxon>
        <taxon>Amphibia</taxon>
        <taxon>Batrachia</taxon>
        <taxon>Caudata</taxon>
        <taxon>Salamandroidea</taxon>
        <taxon>Salamandridae</taxon>
        <taxon>Pleurodelinae</taxon>
        <taxon>Pleurodeles</taxon>
    </lineage>
</organism>